<evidence type="ECO:0000256" key="3">
    <source>
        <dbReference type="ARBA" id="ARBA00023163"/>
    </source>
</evidence>
<evidence type="ECO:0000259" key="5">
    <source>
        <dbReference type="PROSITE" id="PS50112"/>
    </source>
</evidence>
<organism evidence="6 7">
    <name type="scientific">Mycetocola reblochoni REB411</name>
    <dbReference type="NCBI Taxonomy" id="1255698"/>
    <lineage>
        <taxon>Bacteria</taxon>
        <taxon>Bacillati</taxon>
        <taxon>Actinomycetota</taxon>
        <taxon>Actinomycetes</taxon>
        <taxon>Micrococcales</taxon>
        <taxon>Microbacteriaceae</taxon>
        <taxon>Mycetocola</taxon>
    </lineage>
</organism>
<evidence type="ECO:0000259" key="4">
    <source>
        <dbReference type="PROSITE" id="PS01124"/>
    </source>
</evidence>
<dbReference type="EMBL" id="FUKR01000013">
    <property type="protein sequence ID" value="SJN20197.1"/>
    <property type="molecule type" value="Genomic_DNA"/>
</dbReference>
<evidence type="ECO:0000256" key="2">
    <source>
        <dbReference type="ARBA" id="ARBA00023125"/>
    </source>
</evidence>
<name>A0A1R4IK43_9MICO</name>
<dbReference type="Pfam" id="PF00989">
    <property type="entry name" value="PAS"/>
    <property type="match status" value="1"/>
</dbReference>
<accession>A0A1R4IK43</accession>
<dbReference type="CDD" id="cd00130">
    <property type="entry name" value="PAS"/>
    <property type="match status" value="1"/>
</dbReference>
<sequence>MTGTARLAEGPAALSATALAEVVAAAPTPLWVIGGEGGVALANHAALDVLRFRPDDVIGAHSHDVLHGRRPDGSAYPRCECPILTGGDARTPHGTEWFIAADGEPIPVTWSTRRLPGGGTTLLSFARAPVAHHRGEREHRRLQELAEAATPQGREQLVERLFDIMHERFTDPEFGAAALAEEAHLSLRSTQLLLAEAGTSPAAAIRRLRLELAGRLLARGASVGGACTASGFGDAGSFARRFRAHFGVAPSAYREAGSAAGR</sequence>
<dbReference type="GO" id="GO:0043565">
    <property type="term" value="F:sequence-specific DNA binding"/>
    <property type="evidence" value="ECO:0007669"/>
    <property type="project" value="InterPro"/>
</dbReference>
<keyword evidence="7" id="KW-1185">Reference proteome</keyword>
<reference evidence="7" key="1">
    <citation type="submission" date="2017-02" db="EMBL/GenBank/DDBJ databases">
        <authorList>
            <person name="Dridi B."/>
        </authorList>
    </citation>
    <scope>NUCLEOTIDE SEQUENCE [LARGE SCALE GENOMIC DNA]</scope>
    <source>
        <strain evidence="7">EB411</strain>
    </source>
</reference>
<dbReference type="RefSeq" id="WP_179205158.1">
    <property type="nucleotide sequence ID" value="NZ_FUKR01000013.1"/>
</dbReference>
<dbReference type="InterPro" id="IPR009057">
    <property type="entry name" value="Homeodomain-like_sf"/>
</dbReference>
<dbReference type="PROSITE" id="PS01124">
    <property type="entry name" value="HTH_ARAC_FAMILY_2"/>
    <property type="match status" value="1"/>
</dbReference>
<dbReference type="InterPro" id="IPR000014">
    <property type="entry name" value="PAS"/>
</dbReference>
<keyword evidence="3" id="KW-0804">Transcription</keyword>
<feature type="domain" description="PAS" evidence="5">
    <location>
        <begin position="15"/>
        <end position="67"/>
    </location>
</feature>
<dbReference type="PANTHER" id="PTHR43280">
    <property type="entry name" value="ARAC-FAMILY TRANSCRIPTIONAL REGULATOR"/>
    <property type="match status" value="1"/>
</dbReference>
<evidence type="ECO:0000256" key="1">
    <source>
        <dbReference type="ARBA" id="ARBA00023015"/>
    </source>
</evidence>
<dbReference type="Gene3D" id="3.30.450.20">
    <property type="entry name" value="PAS domain"/>
    <property type="match status" value="1"/>
</dbReference>
<dbReference type="SMART" id="SM00091">
    <property type="entry name" value="PAS"/>
    <property type="match status" value="1"/>
</dbReference>
<dbReference type="GO" id="GO:0003700">
    <property type="term" value="F:DNA-binding transcription factor activity"/>
    <property type="evidence" value="ECO:0007669"/>
    <property type="project" value="InterPro"/>
</dbReference>
<evidence type="ECO:0000313" key="6">
    <source>
        <dbReference type="EMBL" id="SJN20197.1"/>
    </source>
</evidence>
<feature type="domain" description="HTH araC/xylS-type" evidence="4">
    <location>
        <begin position="159"/>
        <end position="256"/>
    </location>
</feature>
<dbReference type="Gene3D" id="1.10.10.60">
    <property type="entry name" value="Homeodomain-like"/>
    <property type="match status" value="1"/>
</dbReference>
<dbReference type="AlphaFoldDB" id="A0A1R4IK43"/>
<keyword evidence="1" id="KW-0805">Transcription regulation</keyword>
<dbReference type="PROSITE" id="PS50112">
    <property type="entry name" value="PAS"/>
    <property type="match status" value="1"/>
</dbReference>
<dbReference type="Pfam" id="PF12833">
    <property type="entry name" value="HTH_18"/>
    <property type="match status" value="1"/>
</dbReference>
<dbReference type="PANTHER" id="PTHR43280:SF2">
    <property type="entry name" value="HTH-TYPE TRANSCRIPTIONAL REGULATOR EXSA"/>
    <property type="match status" value="1"/>
</dbReference>
<dbReference type="Proteomes" id="UP000196778">
    <property type="component" value="Unassembled WGS sequence"/>
</dbReference>
<proteinExistence type="predicted"/>
<dbReference type="InterPro" id="IPR013767">
    <property type="entry name" value="PAS_fold"/>
</dbReference>
<dbReference type="InterPro" id="IPR035965">
    <property type="entry name" value="PAS-like_dom_sf"/>
</dbReference>
<protein>
    <submittedName>
        <fullName evidence="6">Transcriptional regulator</fullName>
    </submittedName>
</protein>
<evidence type="ECO:0000313" key="7">
    <source>
        <dbReference type="Proteomes" id="UP000196778"/>
    </source>
</evidence>
<keyword evidence="2" id="KW-0238">DNA-binding</keyword>
<dbReference type="SMART" id="SM00342">
    <property type="entry name" value="HTH_ARAC"/>
    <property type="match status" value="1"/>
</dbReference>
<dbReference type="SUPFAM" id="SSF46689">
    <property type="entry name" value="Homeodomain-like"/>
    <property type="match status" value="1"/>
</dbReference>
<dbReference type="SUPFAM" id="SSF55785">
    <property type="entry name" value="PYP-like sensor domain (PAS domain)"/>
    <property type="match status" value="1"/>
</dbReference>
<gene>
    <name evidence="6" type="ORF">FM119_02225</name>
</gene>
<dbReference type="InterPro" id="IPR018060">
    <property type="entry name" value="HTH_AraC"/>
</dbReference>